<name>A0A6J7FXB4_9ZZZZ</name>
<dbReference type="Pfam" id="PF00378">
    <property type="entry name" value="ECH_1"/>
    <property type="match status" value="1"/>
</dbReference>
<evidence type="ECO:0000313" key="2">
    <source>
        <dbReference type="EMBL" id="CAB4814945.1"/>
    </source>
</evidence>
<organism evidence="3">
    <name type="scientific">freshwater metagenome</name>
    <dbReference type="NCBI Taxonomy" id="449393"/>
    <lineage>
        <taxon>unclassified sequences</taxon>
        <taxon>metagenomes</taxon>
        <taxon>ecological metagenomes</taxon>
    </lineage>
</organism>
<evidence type="ECO:0000313" key="3">
    <source>
        <dbReference type="EMBL" id="CAB4900271.1"/>
    </source>
</evidence>
<dbReference type="GO" id="GO:0003824">
    <property type="term" value="F:catalytic activity"/>
    <property type="evidence" value="ECO:0007669"/>
    <property type="project" value="UniProtKB-ARBA"/>
</dbReference>
<reference evidence="3" key="1">
    <citation type="submission" date="2020-05" db="EMBL/GenBank/DDBJ databases">
        <authorList>
            <person name="Chiriac C."/>
            <person name="Salcher M."/>
            <person name="Ghai R."/>
            <person name="Kavagutti S V."/>
        </authorList>
    </citation>
    <scope>NUCLEOTIDE SEQUENCE</scope>
</reference>
<dbReference type="GO" id="GO:0006635">
    <property type="term" value="P:fatty acid beta-oxidation"/>
    <property type="evidence" value="ECO:0007669"/>
    <property type="project" value="TreeGrafter"/>
</dbReference>
<sequence length="329" mass="35848">MKSAFRMNNFDLLRLLAATQAAGCRTHLRCEHAADAPVRFVYRERMTVDASLPVCGLRVERGVGWVRIDHPPKHLVDGAFMGALVAVLDRAERDTAVHVLVFESADPDFFMMHGDVEGIMRMPHNPDPATEPNLAEAIFERVRRFPKPTIGMIDGHARGGGSEFLSALDMRFAGPRTVLGQPEVPMGILPGAGGTQFLARLVGRARALEIILGGGDVYADEAAAIGYVNRVVPSAELRSFVATLAERIAAWPPEAVQAAKRAIDAGIYAAEPQFITETNEFRSLINARGHIAPMQRFLDAGGQTREGETTRMDAIIDAMRNPDMARPAD</sequence>
<dbReference type="SUPFAM" id="SSF52096">
    <property type="entry name" value="ClpP/crotonase"/>
    <property type="match status" value="1"/>
</dbReference>
<dbReference type="PANTHER" id="PTHR11941:SF54">
    <property type="entry name" value="ENOYL-COA HYDRATASE, MITOCHONDRIAL"/>
    <property type="match status" value="1"/>
</dbReference>
<dbReference type="EMBL" id="CAEZYR010000047">
    <property type="protein sequence ID" value="CAB4745019.1"/>
    <property type="molecule type" value="Genomic_DNA"/>
</dbReference>
<dbReference type="AlphaFoldDB" id="A0A6J7FXB4"/>
<proteinExistence type="predicted"/>
<dbReference type="PANTHER" id="PTHR11941">
    <property type="entry name" value="ENOYL-COA HYDRATASE-RELATED"/>
    <property type="match status" value="1"/>
</dbReference>
<dbReference type="InterPro" id="IPR001753">
    <property type="entry name" value="Enoyl-CoA_hydra/iso"/>
</dbReference>
<dbReference type="EMBL" id="CAFABA010000006">
    <property type="protein sequence ID" value="CAB4814945.1"/>
    <property type="molecule type" value="Genomic_DNA"/>
</dbReference>
<protein>
    <submittedName>
        <fullName evidence="3">Unannotated protein</fullName>
    </submittedName>
</protein>
<accession>A0A6J7FXB4</accession>
<dbReference type="Gene3D" id="3.90.226.10">
    <property type="entry name" value="2-enoyl-CoA Hydratase, Chain A, domain 1"/>
    <property type="match status" value="1"/>
</dbReference>
<dbReference type="EMBL" id="CAFBMH010000020">
    <property type="protein sequence ID" value="CAB4900271.1"/>
    <property type="molecule type" value="Genomic_DNA"/>
</dbReference>
<evidence type="ECO:0000313" key="1">
    <source>
        <dbReference type="EMBL" id="CAB4745019.1"/>
    </source>
</evidence>
<gene>
    <name evidence="1" type="ORF">UFOPK2754_01448</name>
    <name evidence="2" type="ORF">UFOPK3139_00277</name>
    <name evidence="3" type="ORF">UFOPK3543_00825</name>
</gene>
<dbReference type="InterPro" id="IPR029045">
    <property type="entry name" value="ClpP/crotonase-like_dom_sf"/>
</dbReference>
<dbReference type="CDD" id="cd06558">
    <property type="entry name" value="crotonase-like"/>
    <property type="match status" value="1"/>
</dbReference>